<reference evidence="1" key="1">
    <citation type="submission" date="2022-04" db="EMBL/GenBank/DDBJ databases">
        <title>Jade perch genome.</title>
        <authorList>
            <person name="Chao B."/>
        </authorList>
    </citation>
    <scope>NUCLEOTIDE SEQUENCE</scope>
    <source>
        <strain evidence="1">CB-2022</strain>
    </source>
</reference>
<dbReference type="Proteomes" id="UP000831701">
    <property type="component" value="Chromosome 20"/>
</dbReference>
<dbReference type="EMBL" id="CM041550">
    <property type="protein sequence ID" value="KAI3356498.1"/>
    <property type="molecule type" value="Genomic_DNA"/>
</dbReference>
<protein>
    <submittedName>
        <fullName evidence="1">Uncharacterized protein</fullName>
    </submittedName>
</protein>
<name>A0ACB8VPS8_9TELE</name>
<keyword evidence="2" id="KW-1185">Reference proteome</keyword>
<comment type="caution">
    <text evidence="1">The sequence shown here is derived from an EMBL/GenBank/DDBJ whole genome shotgun (WGS) entry which is preliminary data.</text>
</comment>
<organism evidence="1 2">
    <name type="scientific">Scortum barcoo</name>
    <name type="common">barcoo grunter</name>
    <dbReference type="NCBI Taxonomy" id="214431"/>
    <lineage>
        <taxon>Eukaryota</taxon>
        <taxon>Metazoa</taxon>
        <taxon>Chordata</taxon>
        <taxon>Craniata</taxon>
        <taxon>Vertebrata</taxon>
        <taxon>Euteleostomi</taxon>
        <taxon>Actinopterygii</taxon>
        <taxon>Neopterygii</taxon>
        <taxon>Teleostei</taxon>
        <taxon>Neoteleostei</taxon>
        <taxon>Acanthomorphata</taxon>
        <taxon>Eupercaria</taxon>
        <taxon>Centrarchiformes</taxon>
        <taxon>Terapontoidei</taxon>
        <taxon>Terapontidae</taxon>
        <taxon>Scortum</taxon>
    </lineage>
</organism>
<evidence type="ECO:0000313" key="1">
    <source>
        <dbReference type="EMBL" id="KAI3356498.1"/>
    </source>
</evidence>
<sequence>MAHQKSPECTLAELDLFSAPVTQLSIKDKLYTEILPVATPQPCREPTPSTPSHASQSKPSLSPPIPGSAVRITSFWDPCWAWCITKPSQEKNLSPFNFIHNDVEYLSLCQDGRHVPAKAFQPQYGQGILVREFYNMFIATGRHLKDLPLSINRKEFNEGHSLFVFNLEPCEDSDSVPRLHRKFKTGNESQTAPPPHHHTRGVRLLLFDSQCELKEGKCWWITTD</sequence>
<evidence type="ECO:0000313" key="2">
    <source>
        <dbReference type="Proteomes" id="UP000831701"/>
    </source>
</evidence>
<accession>A0ACB8VPS8</accession>
<gene>
    <name evidence="1" type="ORF">L3Q82_017703</name>
</gene>
<proteinExistence type="predicted"/>